<keyword evidence="3 4" id="KW-0904">Protein phosphatase</keyword>
<evidence type="ECO:0000256" key="5">
    <source>
        <dbReference type="SAM" id="MobiDB-lite"/>
    </source>
</evidence>
<keyword evidence="8" id="KW-1185">Reference proteome</keyword>
<dbReference type="Proteomes" id="UP000887567">
    <property type="component" value="Unplaced"/>
</dbReference>
<evidence type="ECO:0000256" key="4">
    <source>
        <dbReference type="RuleBase" id="RU003465"/>
    </source>
</evidence>
<comment type="similarity">
    <text evidence="4">Belongs to the PP2C family.</text>
</comment>
<keyword evidence="1" id="KW-0479">Metal-binding</keyword>
<accession>A0A913XIT7</accession>
<dbReference type="RefSeq" id="XP_020904949.1">
    <property type="nucleotide sequence ID" value="XM_021049290.2"/>
</dbReference>
<evidence type="ECO:0000256" key="1">
    <source>
        <dbReference type="ARBA" id="ARBA00022723"/>
    </source>
</evidence>
<dbReference type="OrthoDB" id="10025511at2759"/>
<evidence type="ECO:0000256" key="2">
    <source>
        <dbReference type="ARBA" id="ARBA00022801"/>
    </source>
</evidence>
<dbReference type="CDD" id="cd00143">
    <property type="entry name" value="PP2Cc"/>
    <property type="match status" value="1"/>
</dbReference>
<protein>
    <recommendedName>
        <fullName evidence="6">PPM-type phosphatase domain-containing protein</fullName>
    </recommendedName>
</protein>
<dbReference type="PANTHER" id="PTHR47992">
    <property type="entry name" value="PROTEIN PHOSPHATASE"/>
    <property type="match status" value="1"/>
</dbReference>
<dbReference type="InterPro" id="IPR000222">
    <property type="entry name" value="PP2C_BS"/>
</dbReference>
<dbReference type="Gene3D" id="3.60.40.10">
    <property type="entry name" value="PPM-type phosphatase domain"/>
    <property type="match status" value="1"/>
</dbReference>
<feature type="region of interest" description="Disordered" evidence="5">
    <location>
        <begin position="334"/>
        <end position="361"/>
    </location>
</feature>
<evidence type="ECO:0000256" key="3">
    <source>
        <dbReference type="ARBA" id="ARBA00022912"/>
    </source>
</evidence>
<evidence type="ECO:0000313" key="7">
    <source>
        <dbReference type="EnsemblMetazoa" id="XP_020904949.1"/>
    </source>
</evidence>
<dbReference type="EnsemblMetazoa" id="XM_021049290.2">
    <property type="protein sequence ID" value="XP_020904949.1"/>
    <property type="gene ID" value="LOC110243208"/>
</dbReference>
<dbReference type="KEGG" id="epa:110243208"/>
<dbReference type="InterPro" id="IPR036457">
    <property type="entry name" value="PPM-type-like_dom_sf"/>
</dbReference>
<dbReference type="AlphaFoldDB" id="A0A913XIT7"/>
<feature type="domain" description="PPM-type phosphatase" evidence="6">
    <location>
        <begin position="17"/>
        <end position="324"/>
    </location>
</feature>
<dbReference type="OMA" id="MECSADD"/>
<dbReference type="GO" id="GO:0046872">
    <property type="term" value="F:metal ion binding"/>
    <property type="evidence" value="ECO:0007669"/>
    <property type="project" value="UniProtKB-KW"/>
</dbReference>
<organism evidence="7 8">
    <name type="scientific">Exaiptasia diaphana</name>
    <name type="common">Tropical sea anemone</name>
    <name type="synonym">Aiptasia pulchella</name>
    <dbReference type="NCBI Taxonomy" id="2652724"/>
    <lineage>
        <taxon>Eukaryota</taxon>
        <taxon>Metazoa</taxon>
        <taxon>Cnidaria</taxon>
        <taxon>Anthozoa</taxon>
        <taxon>Hexacorallia</taxon>
        <taxon>Actiniaria</taxon>
        <taxon>Aiptasiidae</taxon>
        <taxon>Exaiptasia</taxon>
    </lineage>
</organism>
<evidence type="ECO:0000313" key="8">
    <source>
        <dbReference type="Proteomes" id="UP000887567"/>
    </source>
</evidence>
<dbReference type="GeneID" id="110243208"/>
<dbReference type="SUPFAM" id="SSF81606">
    <property type="entry name" value="PP2C-like"/>
    <property type="match status" value="1"/>
</dbReference>
<dbReference type="Pfam" id="PF00481">
    <property type="entry name" value="PP2C"/>
    <property type="match status" value="1"/>
</dbReference>
<dbReference type="InterPro" id="IPR001932">
    <property type="entry name" value="PPM-type_phosphatase-like_dom"/>
</dbReference>
<dbReference type="PROSITE" id="PS51746">
    <property type="entry name" value="PPM_2"/>
    <property type="match status" value="1"/>
</dbReference>
<reference evidence="7" key="1">
    <citation type="submission" date="2022-11" db="UniProtKB">
        <authorList>
            <consortium name="EnsemblMetazoa"/>
        </authorList>
    </citation>
    <scope>IDENTIFICATION</scope>
</reference>
<keyword evidence="2 4" id="KW-0378">Hydrolase</keyword>
<dbReference type="SMART" id="SM00332">
    <property type="entry name" value="PP2Cc"/>
    <property type="match status" value="1"/>
</dbReference>
<dbReference type="GO" id="GO:0004722">
    <property type="term" value="F:protein serine/threonine phosphatase activity"/>
    <property type="evidence" value="ECO:0007669"/>
    <property type="project" value="InterPro"/>
</dbReference>
<name>A0A913XIT7_EXADI</name>
<dbReference type="InterPro" id="IPR015655">
    <property type="entry name" value="PP2C"/>
</dbReference>
<evidence type="ECO:0000259" key="6">
    <source>
        <dbReference type="PROSITE" id="PS51746"/>
    </source>
</evidence>
<proteinExistence type="inferred from homology"/>
<sequence length="361" mass="40627">MYCCQNSQKSIKNMDIVISSDAHQGDREYMEDLTSTIHERVSFAAGNIDQYYIAVYDGHGGSEAAYFARKMLWNTIKKQRGFYSNDPAHVVKAIKEGFLATHRAMWKESDKWPKYKCFWPSTSGTTVSTVIIRGRRMFVAHVGDSGVVLGIDDHVSSIRSHNLTEDHKPESPDEKKRIEALGGAVLARNGTHRVAWKRPVLKQHSGPFLRSTKTELVPFLAVARSLGDFWSYEALHDQFWVSPLPDVNVYDINPDVHKFIIVASDGLWGVVRPNKAVRFVQKTIKDVSDPLNADVSHKLVALAMSKWKKRKTRADNTSVIVVFFQEGENQPCNLSDQQKSSVSQTNTDTASVVSVETPRSM</sequence>
<dbReference type="PROSITE" id="PS01032">
    <property type="entry name" value="PPM_1"/>
    <property type="match status" value="1"/>
</dbReference>